<protein>
    <submittedName>
        <fullName evidence="1">Uncharacterized protein</fullName>
    </submittedName>
</protein>
<dbReference type="OrthoDB" id="6298777at2"/>
<gene>
    <name evidence="1" type="ordered locus">Deba_1571</name>
</gene>
<dbReference type="EMBL" id="CP002085">
    <property type="protein sequence ID" value="ADK84939.1"/>
    <property type="molecule type" value="Genomic_DNA"/>
</dbReference>
<evidence type="ECO:0000313" key="1">
    <source>
        <dbReference type="EMBL" id="ADK84939.1"/>
    </source>
</evidence>
<dbReference type="HOGENOM" id="CLU_672183_0_0_7"/>
<reference evidence="1 2" key="1">
    <citation type="journal article" date="2010" name="Stand. Genomic Sci.">
        <title>Complete genome sequence of Desulfarculus baarsii type strain (2st14).</title>
        <authorList>
            <person name="Sun H."/>
            <person name="Spring S."/>
            <person name="Lapidus A."/>
            <person name="Davenport K."/>
            <person name="Del Rio T.G."/>
            <person name="Tice H."/>
            <person name="Nolan M."/>
            <person name="Copeland A."/>
            <person name="Cheng J.F."/>
            <person name="Lucas S."/>
            <person name="Tapia R."/>
            <person name="Goodwin L."/>
            <person name="Pitluck S."/>
            <person name="Ivanova N."/>
            <person name="Pagani I."/>
            <person name="Mavromatis K."/>
            <person name="Ovchinnikova G."/>
            <person name="Pati A."/>
            <person name="Chen A."/>
            <person name="Palaniappan K."/>
            <person name="Hauser L."/>
            <person name="Chang Y.J."/>
            <person name="Jeffries C.D."/>
            <person name="Detter J.C."/>
            <person name="Han C."/>
            <person name="Rohde M."/>
            <person name="Brambilla E."/>
            <person name="Goker M."/>
            <person name="Woyke T."/>
            <person name="Bristow J."/>
            <person name="Eisen J.A."/>
            <person name="Markowitz V."/>
            <person name="Hugenholtz P."/>
            <person name="Kyrpides N.C."/>
            <person name="Klenk H.P."/>
            <person name="Land M."/>
        </authorList>
    </citation>
    <scope>NUCLEOTIDE SEQUENCE [LARGE SCALE GENOMIC DNA]</scope>
    <source>
        <strain evidence="2">ATCC 33931 / DSM 2075 / LMG 7858 / VKM B-1802 / 2st14</strain>
    </source>
</reference>
<dbReference type="Gene3D" id="1.20.120.330">
    <property type="entry name" value="Nucleotidyltransferases domain 2"/>
    <property type="match status" value="1"/>
</dbReference>
<dbReference type="KEGG" id="dbr:Deba_1571"/>
<accession>E1QH96</accession>
<proteinExistence type="predicted"/>
<sequence length="409" mass="42986">MRKLERYAFRDGVTPLSAEELNARFFDLDLRCHALEGLGVSWEDAVRQVQQVGLERINGLILPTLDQAGAMIDDTRRQWEHINQSWSDMVDTVDGAGQRLDATEAGLNAVGAALTQAGARIDVAEAGLDAVDAALTRAGARIDAADAALDAVGVALTQAGTRIDVAQAAADQALATLGRLGGYISGLQLRRHSDTQVLVRRGALEIGGRLYTLPNDTYVNAPTGSGFGWRYLAVRPPASGDTLTAPYCFGTFDPGLRPVHWAPGWVITENGHRVIGLYPGVGNAVVVFRTMGGRYVLPFHQTIIDTAAPPTASTEMAVGLPPFPDYLNADYVATIRNPGGPGVALVIGGQTAIEDSCGGATSRVASGGVSIRTTSGTAFIRLHGAGGAGTPNLLRLNMAAMDVPYGMAR</sequence>
<keyword evidence="2" id="KW-1185">Reference proteome</keyword>
<dbReference type="STRING" id="644282.Deba_1571"/>
<dbReference type="eggNOG" id="ENOG5033FVD">
    <property type="taxonomic scope" value="Bacteria"/>
</dbReference>
<organism evidence="1 2">
    <name type="scientific">Desulfarculus baarsii (strain ATCC 33931 / DSM 2075 / LMG 7858 / VKM B-1802 / 2st14)</name>
    <dbReference type="NCBI Taxonomy" id="644282"/>
    <lineage>
        <taxon>Bacteria</taxon>
        <taxon>Pseudomonadati</taxon>
        <taxon>Thermodesulfobacteriota</taxon>
        <taxon>Desulfarculia</taxon>
        <taxon>Desulfarculales</taxon>
        <taxon>Desulfarculaceae</taxon>
        <taxon>Desulfarculus</taxon>
    </lineage>
</organism>
<dbReference type="Proteomes" id="UP000009047">
    <property type="component" value="Chromosome"/>
</dbReference>
<dbReference type="RefSeq" id="WP_013258392.1">
    <property type="nucleotide sequence ID" value="NC_014365.1"/>
</dbReference>
<name>E1QH96_DESB2</name>
<dbReference type="AlphaFoldDB" id="E1QH96"/>
<evidence type="ECO:0000313" key="2">
    <source>
        <dbReference type="Proteomes" id="UP000009047"/>
    </source>
</evidence>